<feature type="compositionally biased region" description="Polar residues" evidence="1">
    <location>
        <begin position="1000"/>
        <end position="1010"/>
    </location>
</feature>
<reference evidence="4" key="1">
    <citation type="journal article" date="2013" name="Nat. Genet.">
        <title>The wheat powdery mildew genome shows the unique evolution of an obligate biotroph.</title>
        <authorList>
            <person name="Wicker T."/>
            <person name="Oberhaensli S."/>
            <person name="Parlange F."/>
            <person name="Buchmann J.P."/>
            <person name="Shatalina M."/>
            <person name="Roffler S."/>
            <person name="Ben-David R."/>
            <person name="Dolezel J."/>
            <person name="Simkova H."/>
            <person name="Schulze-Lefert P."/>
            <person name="Spanu P.D."/>
            <person name="Bruggmann R."/>
            <person name="Amselem J."/>
            <person name="Quesneville H."/>
            <person name="Ver Loren van Themaat E."/>
            <person name="Paape T."/>
            <person name="Shimizu K.K."/>
            <person name="Keller B."/>
        </authorList>
    </citation>
    <scope>NUCLEOTIDE SEQUENCE [LARGE SCALE GENOMIC DNA]</scope>
    <source>
        <strain evidence="4">96224</strain>
    </source>
</reference>
<dbReference type="HOGENOM" id="CLU_295947_0_0_1"/>
<reference evidence="2" key="2">
    <citation type="submission" date="2013-01" db="EMBL/GenBank/DDBJ databases">
        <title>The wheat powdery mildew genome reveals unique evolution of an obligate biotroph.</title>
        <authorList>
            <person name="Oberhaensli S."/>
            <person name="Wicker T."/>
            <person name="Keller B."/>
        </authorList>
    </citation>
    <scope>NUCLEOTIDE SEQUENCE</scope>
    <source>
        <strain evidence="2">96224</strain>
    </source>
</reference>
<reference evidence="3" key="3">
    <citation type="submission" date="2018-07" db="EMBL/GenBank/DDBJ databases">
        <authorList>
            <person name="Quirk P.G."/>
            <person name="Krulwich T.A."/>
        </authorList>
    </citation>
    <scope>NUCLEOTIDE SEQUENCE</scope>
    <source>
        <strain evidence="3">96224</strain>
    </source>
</reference>
<name>A0A061HKJ2_BLUGR</name>
<proteinExistence type="predicted"/>
<dbReference type="Proteomes" id="UP000053110">
    <property type="component" value="Unassembled WGS sequence"/>
</dbReference>
<dbReference type="EMBL" id="UIGY01000048">
    <property type="protein sequence ID" value="SUZ09418.1"/>
    <property type="molecule type" value="Genomic_DNA"/>
</dbReference>
<protein>
    <submittedName>
        <fullName evidence="3">Bgt-434</fullName>
    </submittedName>
</protein>
<evidence type="ECO:0000256" key="1">
    <source>
        <dbReference type="SAM" id="MobiDB-lite"/>
    </source>
</evidence>
<evidence type="ECO:0000313" key="4">
    <source>
        <dbReference type="Proteomes" id="UP000053110"/>
    </source>
</evidence>
<gene>
    <name evidence="2" type="ORF">BGT96224_434</name>
    <name evidence="3" type="ORF">BGT96224V2_LOCUS2567</name>
</gene>
<dbReference type="AlphaFoldDB" id="A0A061HKJ2"/>
<accession>A0A061HKJ2</accession>
<dbReference type="EMBL" id="KE375021">
    <property type="protein sequence ID" value="EPQ65649.1"/>
    <property type="molecule type" value="Genomic_DNA"/>
</dbReference>
<sequence>MEHKYFVHENHTDLATPTRGLDISRHFNYLNEEAKRGWTASRCQRLLRIITSRIAILRKETESCSTYTVIGKKPKEISYGSKASQDLLNKKDADWTKKKKKLRRTYGRSMKDTKQCTANSKIHLTTNTQKLQLPGEVAIPTPILTRARGEQQIYVNVHPKLCNNDIEPVKQLDYTKSNKLESVKKVCRSEVVYSTKVLAGIRQNSSATQNGIFNGIYNGLEGLLHATSPTITQTQRKGTTSLMETTLKSIPRYITQQQGKQNNVAHPKVKTASIDHQIISHEVYNELESYGSHGNGWKWLRNVVRAHGVHLICEATREGLFRSEYCGVLISLCMKMEAIEEGQAILSSHVRSTAHSRPKSTYEVTSKPISLLLNLSQYTSHSSFAYRELLYLISEDILPIEWLATKEFGPTWIGLFHSLAAESGIQHDAFKLFEKSLTLLLNYPARKESYRRTPIKETGISCTSNKLGDAVKNLFTSLLIFLLTVKLLELNPDATLGKQDQTQAQDGFDIVISSLMGCLPYKSTDDEVTENYYFLLTSYLIICGNHNQPRLDEQIKDNLSKFITQPNRSSLMCERIAVFICHVARCCGRGTTGLGFDHLQLIHNRLQNFVSSSRDYDFLKDIALESALLFAQEVPVHQHIEYANDMNASHCSGPQDIEIIPTSVKIGAAKKKTNKFRWEEGIGEWVAKTPAVNNLKRNYLEMIDELNYRTPLRTPPLQSETLLNPRSRVIESIFQNSMPETMSKLNIQPSNFQIPTQLPSIQFSTKPISLPESPSINQEIQTLPHLSIGKGDGKLATRSYLNLIKKSKNVLGNSPESLSYKNEVRFNGNEQLLFKKRLLDTPCSSMTNKSLNSPTCLRNHSFQCIHGCLVCLGKSILQKTDEDDNLLPRPNKIFELNRNSVEDKFACTNQANEIRQNQLCNEDEDELSQQSVKYSSRTQVHLDPSHIVNKKRIQPKSSANLASRLKLRSKPNNKNQVGCKARHNTKTNFNINISRKRSARQNSSKLQNNYGYDESEDELCI</sequence>
<evidence type="ECO:0000313" key="3">
    <source>
        <dbReference type="EMBL" id="SUZ09418.1"/>
    </source>
</evidence>
<dbReference type="OrthoDB" id="4159838at2759"/>
<evidence type="ECO:0000313" key="2">
    <source>
        <dbReference type="EMBL" id="EPQ65649.1"/>
    </source>
</evidence>
<feature type="region of interest" description="Disordered" evidence="1">
    <location>
        <begin position="997"/>
        <end position="1021"/>
    </location>
</feature>
<organism evidence="3">
    <name type="scientific">Blumeria graminis f. sp. tritici 96224</name>
    <dbReference type="NCBI Taxonomy" id="1268274"/>
    <lineage>
        <taxon>Eukaryota</taxon>
        <taxon>Fungi</taxon>
        <taxon>Dikarya</taxon>
        <taxon>Ascomycota</taxon>
        <taxon>Pezizomycotina</taxon>
        <taxon>Leotiomycetes</taxon>
        <taxon>Erysiphales</taxon>
        <taxon>Erysiphaceae</taxon>
        <taxon>Blumeria</taxon>
    </lineage>
</organism>